<protein>
    <recommendedName>
        <fullName evidence="2">Serpin domain-containing protein</fullName>
    </recommendedName>
</protein>
<dbReference type="AlphaFoldDB" id="A0ABC9B8D0"/>
<dbReference type="Gene3D" id="2.30.39.10">
    <property type="entry name" value="Alpha-1-antitrypsin, domain 1"/>
    <property type="match status" value="2"/>
</dbReference>
<evidence type="ECO:0000313" key="3">
    <source>
        <dbReference type="EMBL" id="CAL4994113.1"/>
    </source>
</evidence>
<evidence type="ECO:0000313" key="4">
    <source>
        <dbReference type="Proteomes" id="UP001497457"/>
    </source>
</evidence>
<dbReference type="SUPFAM" id="SSF56574">
    <property type="entry name" value="Serpins"/>
    <property type="match status" value="1"/>
</dbReference>
<comment type="similarity">
    <text evidence="1">Belongs to the serpin family.</text>
</comment>
<feature type="domain" description="Serpin" evidence="2">
    <location>
        <begin position="1"/>
        <end position="240"/>
    </location>
</feature>
<dbReference type="EMBL" id="OZ075134">
    <property type="protein sequence ID" value="CAL4994113.1"/>
    <property type="molecule type" value="Genomic_DNA"/>
</dbReference>
<evidence type="ECO:0000256" key="1">
    <source>
        <dbReference type="RuleBase" id="RU000411"/>
    </source>
</evidence>
<dbReference type="InterPro" id="IPR042185">
    <property type="entry name" value="Serpin_sf_2"/>
</dbReference>
<accession>A0ABC9B8D0</accession>
<dbReference type="Proteomes" id="UP001497457">
    <property type="component" value="Chromosome 24b"/>
</dbReference>
<evidence type="ECO:0000259" key="2">
    <source>
        <dbReference type="SMART" id="SM00093"/>
    </source>
</evidence>
<dbReference type="Pfam" id="PF00079">
    <property type="entry name" value="Serpin"/>
    <property type="match status" value="1"/>
</dbReference>
<reference evidence="3 4" key="2">
    <citation type="submission" date="2024-10" db="EMBL/GenBank/DDBJ databases">
        <authorList>
            <person name="Ryan C."/>
        </authorList>
    </citation>
    <scope>NUCLEOTIDE SEQUENCE [LARGE SCALE GENOMIC DNA]</scope>
</reference>
<dbReference type="Gene3D" id="6.20.40.10">
    <property type="match status" value="1"/>
</dbReference>
<dbReference type="PANTHER" id="PTHR11461:SF385">
    <property type="entry name" value="SERPIN DOMAIN-CONTAINING PROTEIN"/>
    <property type="match status" value="1"/>
</dbReference>
<name>A0ABC9B8D0_9POAL</name>
<dbReference type="InterPro" id="IPR036186">
    <property type="entry name" value="Serpin_sf"/>
</dbReference>
<dbReference type="InterPro" id="IPR023796">
    <property type="entry name" value="Serpin_dom"/>
</dbReference>
<dbReference type="PANTHER" id="PTHR11461">
    <property type="entry name" value="SERINE PROTEASE INHIBITOR, SERPIN"/>
    <property type="match status" value="1"/>
</dbReference>
<reference evidence="4" key="1">
    <citation type="submission" date="2024-06" db="EMBL/GenBank/DDBJ databases">
        <authorList>
            <person name="Ryan C."/>
        </authorList>
    </citation>
    <scope>NUCLEOTIDE SEQUENCE [LARGE SCALE GENOMIC DNA]</scope>
</reference>
<dbReference type="SMART" id="SM00093">
    <property type="entry name" value="SERPIN"/>
    <property type="match status" value="1"/>
</dbReference>
<gene>
    <name evidence="3" type="ORF">URODEC1_LOCUS61790</name>
</gene>
<keyword evidence="4" id="KW-1185">Reference proteome</keyword>
<sequence length="243" mass="27014">MPSTSKESGGTPSRRRTRTVDREFHRLDGSSIDVAFMQSWSDQHIVCHNGFKVLKLPYKVMAVDWSSPDFGKQWETVPKFSMCIFLPDAKEGLWSLVEKMAPSPEFLHVHLPVKSVSVGIVCVPRFKLSFGGSIVNNLKSLGLNLAFDPFMASMTEMVKEEATEGRMYVDDVIHKAVIEMNEEGSVAAAAVESDDDMGFSLYDDYEPPKPVDFVADHPFAFFIIEETSGAIVFAGHVLDPSVE</sequence>
<dbReference type="InterPro" id="IPR000215">
    <property type="entry name" value="Serpin_fam"/>
</dbReference>
<organism evidence="3 4">
    <name type="scientific">Urochloa decumbens</name>
    <dbReference type="NCBI Taxonomy" id="240449"/>
    <lineage>
        <taxon>Eukaryota</taxon>
        <taxon>Viridiplantae</taxon>
        <taxon>Streptophyta</taxon>
        <taxon>Embryophyta</taxon>
        <taxon>Tracheophyta</taxon>
        <taxon>Spermatophyta</taxon>
        <taxon>Magnoliopsida</taxon>
        <taxon>Liliopsida</taxon>
        <taxon>Poales</taxon>
        <taxon>Poaceae</taxon>
        <taxon>PACMAD clade</taxon>
        <taxon>Panicoideae</taxon>
        <taxon>Panicodae</taxon>
        <taxon>Paniceae</taxon>
        <taxon>Melinidinae</taxon>
        <taxon>Urochloa</taxon>
    </lineage>
</organism>
<proteinExistence type="inferred from homology"/>